<feature type="transmembrane region" description="Helical" evidence="7">
    <location>
        <begin position="184"/>
        <end position="209"/>
    </location>
</feature>
<feature type="transmembrane region" description="Helical" evidence="7">
    <location>
        <begin position="242"/>
        <end position="263"/>
    </location>
</feature>
<dbReference type="CDD" id="cd06261">
    <property type="entry name" value="TM_PBP2"/>
    <property type="match status" value="1"/>
</dbReference>
<evidence type="ECO:0000256" key="2">
    <source>
        <dbReference type="ARBA" id="ARBA00022448"/>
    </source>
</evidence>
<evidence type="ECO:0000256" key="1">
    <source>
        <dbReference type="ARBA" id="ARBA00004651"/>
    </source>
</evidence>
<comment type="subcellular location">
    <subcellularLocation>
        <location evidence="1 7">Cell membrane</location>
        <topology evidence="1 7">Multi-pass membrane protein</topology>
    </subcellularLocation>
</comment>
<protein>
    <submittedName>
        <fullName evidence="9">Sugar ABC transporter permease</fullName>
    </submittedName>
</protein>
<accession>A0A0M0GFZ8</accession>
<proteinExistence type="inferred from homology"/>
<comment type="similarity">
    <text evidence="7">Belongs to the binding-protein-dependent transport system permease family.</text>
</comment>
<evidence type="ECO:0000256" key="4">
    <source>
        <dbReference type="ARBA" id="ARBA00022692"/>
    </source>
</evidence>
<keyword evidence="3" id="KW-1003">Cell membrane</keyword>
<keyword evidence="5 7" id="KW-1133">Transmembrane helix</keyword>
<feature type="transmembrane region" description="Helical" evidence="7">
    <location>
        <begin position="73"/>
        <end position="97"/>
    </location>
</feature>
<feature type="domain" description="ABC transmembrane type-1" evidence="8">
    <location>
        <begin position="74"/>
        <end position="263"/>
    </location>
</feature>
<keyword evidence="2 7" id="KW-0813">Transport</keyword>
<dbReference type="STRING" id="1459.AF332_19585"/>
<dbReference type="GO" id="GO:0005886">
    <property type="term" value="C:plasma membrane"/>
    <property type="evidence" value="ECO:0007669"/>
    <property type="project" value="UniProtKB-SubCell"/>
</dbReference>
<dbReference type="PROSITE" id="PS50928">
    <property type="entry name" value="ABC_TM1"/>
    <property type="match status" value="1"/>
</dbReference>
<dbReference type="SUPFAM" id="SSF161098">
    <property type="entry name" value="MetI-like"/>
    <property type="match status" value="1"/>
</dbReference>
<feature type="transmembrane region" description="Helical" evidence="7">
    <location>
        <begin position="12"/>
        <end position="35"/>
    </location>
</feature>
<evidence type="ECO:0000313" key="9">
    <source>
        <dbReference type="EMBL" id="KON88784.1"/>
    </source>
</evidence>
<keyword evidence="4 7" id="KW-0812">Transmembrane</keyword>
<dbReference type="PATRIC" id="fig|1459.3.peg.4311"/>
<evidence type="ECO:0000256" key="6">
    <source>
        <dbReference type="ARBA" id="ARBA00023136"/>
    </source>
</evidence>
<dbReference type="InterPro" id="IPR000515">
    <property type="entry name" value="MetI-like"/>
</dbReference>
<organism evidence="9 10">
    <name type="scientific">Sporosarcina globispora</name>
    <name type="common">Bacillus globisporus</name>
    <dbReference type="NCBI Taxonomy" id="1459"/>
    <lineage>
        <taxon>Bacteria</taxon>
        <taxon>Bacillati</taxon>
        <taxon>Bacillota</taxon>
        <taxon>Bacilli</taxon>
        <taxon>Bacillales</taxon>
        <taxon>Caryophanaceae</taxon>
        <taxon>Sporosarcina</taxon>
    </lineage>
</organism>
<keyword evidence="10" id="KW-1185">Reference proteome</keyword>
<dbReference type="Gene3D" id="1.10.3720.10">
    <property type="entry name" value="MetI-like"/>
    <property type="match status" value="1"/>
</dbReference>
<dbReference type="EMBL" id="LGUF01000007">
    <property type="protein sequence ID" value="KON88784.1"/>
    <property type="molecule type" value="Genomic_DNA"/>
</dbReference>
<feature type="transmembrane region" description="Helical" evidence="7">
    <location>
        <begin position="144"/>
        <end position="163"/>
    </location>
</feature>
<evidence type="ECO:0000313" key="10">
    <source>
        <dbReference type="Proteomes" id="UP000037109"/>
    </source>
</evidence>
<comment type="caution">
    <text evidence="9">The sequence shown here is derived from an EMBL/GenBank/DDBJ whole genome shotgun (WGS) entry which is preliminary data.</text>
</comment>
<gene>
    <name evidence="9" type="ORF">AF332_19585</name>
</gene>
<dbReference type="InterPro" id="IPR035906">
    <property type="entry name" value="MetI-like_sf"/>
</dbReference>
<dbReference type="OrthoDB" id="9784933at2"/>
<feature type="transmembrane region" description="Helical" evidence="7">
    <location>
        <begin position="109"/>
        <end position="132"/>
    </location>
</feature>
<dbReference type="AlphaFoldDB" id="A0A0M0GFZ8"/>
<dbReference type="RefSeq" id="WP_053436164.1">
    <property type="nucleotide sequence ID" value="NZ_LGUF01000007.1"/>
</dbReference>
<dbReference type="PANTHER" id="PTHR43744">
    <property type="entry name" value="ABC TRANSPORTER PERMEASE PROTEIN MG189-RELATED-RELATED"/>
    <property type="match status" value="1"/>
</dbReference>
<keyword evidence="6 7" id="KW-0472">Membrane</keyword>
<sequence length="277" mass="31327">MDRTFKLFTGKTFLFHFILIIGAAAMVLPFLWMILTSLKTYAESIQVPPVLIPEDFQWGNYKEVFGLLPFFKFMYNTVIITVLRTAGQLFLCSLAAYAFARIEFPGRNILFLLALTVLMVPGQVFLLPQYMIMVKLGWLNSLQAVIVPGLFSAFGTFLLRQFFMGLPKELEEAARLDGCNHFQIYWKVMLPLAKPGLIALGIFTTLWSWNELMWPMIVNSSPESMTLSVGLSSLQGQYLTNYPILMAGSFLAILPMLILFIFLQKQFIEGIAVTGGK</sequence>
<evidence type="ECO:0000259" key="8">
    <source>
        <dbReference type="PROSITE" id="PS50928"/>
    </source>
</evidence>
<dbReference type="PANTHER" id="PTHR43744:SF12">
    <property type="entry name" value="ABC TRANSPORTER PERMEASE PROTEIN MG189-RELATED"/>
    <property type="match status" value="1"/>
</dbReference>
<evidence type="ECO:0000256" key="5">
    <source>
        <dbReference type="ARBA" id="ARBA00022989"/>
    </source>
</evidence>
<dbReference type="Proteomes" id="UP000037109">
    <property type="component" value="Unassembled WGS sequence"/>
</dbReference>
<evidence type="ECO:0000256" key="3">
    <source>
        <dbReference type="ARBA" id="ARBA00022475"/>
    </source>
</evidence>
<dbReference type="GO" id="GO:0055085">
    <property type="term" value="P:transmembrane transport"/>
    <property type="evidence" value="ECO:0007669"/>
    <property type="project" value="InterPro"/>
</dbReference>
<dbReference type="Pfam" id="PF00528">
    <property type="entry name" value="BPD_transp_1"/>
    <property type="match status" value="1"/>
</dbReference>
<name>A0A0M0GFZ8_SPOGL</name>
<reference evidence="10" key="1">
    <citation type="submission" date="2015-07" db="EMBL/GenBank/DDBJ databases">
        <title>Fjat-10036 dsm4.</title>
        <authorList>
            <person name="Liu B."/>
            <person name="Wang J."/>
            <person name="Zhu Y."/>
            <person name="Liu G."/>
            <person name="Chen Q."/>
            <person name="Chen Z."/>
            <person name="Lan J."/>
            <person name="Che J."/>
            <person name="Ge C."/>
            <person name="Shi H."/>
            <person name="Pan Z."/>
            <person name="Liu X."/>
        </authorList>
    </citation>
    <scope>NUCLEOTIDE SEQUENCE [LARGE SCALE GENOMIC DNA]</scope>
    <source>
        <strain evidence="10">DSM 4</strain>
    </source>
</reference>
<evidence type="ECO:0000256" key="7">
    <source>
        <dbReference type="RuleBase" id="RU363032"/>
    </source>
</evidence>